<feature type="region of interest" description="Disordered" evidence="1">
    <location>
        <begin position="180"/>
        <end position="284"/>
    </location>
</feature>
<feature type="compositionally biased region" description="Basic and acidic residues" evidence="1">
    <location>
        <begin position="830"/>
        <end position="840"/>
    </location>
</feature>
<gene>
    <name evidence="2" type="ORF">KFE25_010886</name>
</gene>
<accession>A0A8J5X8N6</accession>
<feature type="region of interest" description="Disordered" evidence="1">
    <location>
        <begin position="342"/>
        <end position="375"/>
    </location>
</feature>
<dbReference type="EMBL" id="JAGTXO010000030">
    <property type="protein sequence ID" value="KAG8460831.1"/>
    <property type="molecule type" value="Genomic_DNA"/>
</dbReference>
<dbReference type="Proteomes" id="UP000751190">
    <property type="component" value="Unassembled WGS sequence"/>
</dbReference>
<dbReference type="AlphaFoldDB" id="A0A8J5X8N6"/>
<keyword evidence="3" id="KW-1185">Reference proteome</keyword>
<evidence type="ECO:0000313" key="3">
    <source>
        <dbReference type="Proteomes" id="UP000751190"/>
    </source>
</evidence>
<sequence length="848" mass="88766">MAAARAKDVRTRSGAHGRAGPVVVWLWSCACRVGDGARAGDEPIVSARSRLHAAQGIPVVHTPIRLSAVGSSEIVRLMHKHNISEHVLPPPQSVLVSRRAGHVRTIVFEWPDPGPPVIPSLPISIGPDKPTEADLLNVLQALLHRYALTVHLADSDELVNTQVVGLSFARATLRLRMRDDDDDGAQADAPADADGRGVGTQLDDARGGGTAGGTSSMGRSWADLAASRAASSPRAGRSAKGAAMTGADRAPDLSAAAQLGDADSEGGAAPVGGGRPASRLSARRGVARNGQRLVVEGLTCTIGTDVHSAPNGVSARIRLTLTNLTVAFDLMSTQLLSAQPEPLGAAATPPALAAQQQPPQRPHAHEAVGPGAPAHAESRVAGLRVQCVWLGGCALRPPRAAPPAAAAAAARHAAAVAAAAAGFAPPRERVELVEAPDVEGPLRYLRRHARVHVRALDVPLSAAHLTRAPARARARRAAVAAGGEAVGDEAAGARARPPAAVQHVRQRGAAKLVTLCRSHVAASRMLRGMVTDITLLAILNQLFPQSEAAVAAICAQELVVAEAAAADAAGEARSSLARPRRPPAPQPTLPTLLARTMEDALSPAAARASTHARILRELVVERRAFALPLEADARDELARQHGLYNPALSIARWGGVDVSLASPSHALVLSDLIVRFDCELRRSVVGELTFDGAIHLVLRIAELPVHFEPRNGTILDWRPVDCTIVHSEVTADPPGASRAMLSASRVLFNPEAEVAAHVDRFIQEELHKVFQNLARDLWAMKPPRDAAASDGGALVLAAPDLIADERERAPDDAGEADAAEFAGATGEQASEWRRWAEERTGAAPRGVH</sequence>
<protein>
    <submittedName>
        <fullName evidence="2">Uncharacterized protein</fullName>
    </submittedName>
</protein>
<feature type="region of interest" description="Disordered" evidence="1">
    <location>
        <begin position="805"/>
        <end position="848"/>
    </location>
</feature>
<organism evidence="2 3">
    <name type="scientific">Diacronema lutheri</name>
    <name type="common">Unicellular marine alga</name>
    <name type="synonym">Monochrysis lutheri</name>
    <dbReference type="NCBI Taxonomy" id="2081491"/>
    <lineage>
        <taxon>Eukaryota</taxon>
        <taxon>Haptista</taxon>
        <taxon>Haptophyta</taxon>
        <taxon>Pavlovophyceae</taxon>
        <taxon>Pavlovales</taxon>
        <taxon>Pavlovaceae</taxon>
        <taxon>Diacronema</taxon>
    </lineage>
</organism>
<evidence type="ECO:0000256" key="1">
    <source>
        <dbReference type="SAM" id="MobiDB-lite"/>
    </source>
</evidence>
<dbReference type="PROSITE" id="PS51257">
    <property type="entry name" value="PROKAR_LIPOPROTEIN"/>
    <property type="match status" value="1"/>
</dbReference>
<proteinExistence type="predicted"/>
<feature type="compositionally biased region" description="Low complexity" evidence="1">
    <location>
        <begin position="213"/>
        <end position="243"/>
    </location>
</feature>
<evidence type="ECO:0000313" key="2">
    <source>
        <dbReference type="EMBL" id="KAG8460831.1"/>
    </source>
</evidence>
<feature type="compositionally biased region" description="Low complexity" evidence="1">
    <location>
        <begin position="342"/>
        <end position="358"/>
    </location>
</feature>
<name>A0A8J5X8N6_DIALT</name>
<comment type="caution">
    <text evidence="2">The sequence shown here is derived from an EMBL/GenBank/DDBJ whole genome shotgun (WGS) entry which is preliminary data.</text>
</comment>
<reference evidence="2" key="1">
    <citation type="submission" date="2021-05" db="EMBL/GenBank/DDBJ databases">
        <title>The genome of the haptophyte Pavlova lutheri (Diacronema luteri, Pavlovales) - a model for lipid biosynthesis in eukaryotic algae.</title>
        <authorList>
            <person name="Hulatt C.J."/>
            <person name="Posewitz M.C."/>
        </authorList>
    </citation>
    <scope>NUCLEOTIDE SEQUENCE</scope>
    <source>
        <strain evidence="2">NIVA-4/92</strain>
    </source>
</reference>